<evidence type="ECO:0000259" key="7">
    <source>
        <dbReference type="PROSITE" id="PS50090"/>
    </source>
</evidence>
<dbReference type="InterPro" id="IPR009057">
    <property type="entry name" value="Homeodomain-like_sf"/>
</dbReference>
<dbReference type="FunFam" id="1.10.10.60:FF:000009">
    <property type="entry name" value="transcription factor MYB1R1"/>
    <property type="match status" value="1"/>
</dbReference>
<evidence type="ECO:0000259" key="8">
    <source>
        <dbReference type="PROSITE" id="PS51293"/>
    </source>
</evidence>
<evidence type="ECO:0000313" key="10">
    <source>
        <dbReference type="EMBL" id="KAK9913686.1"/>
    </source>
</evidence>
<evidence type="ECO:0000256" key="1">
    <source>
        <dbReference type="ARBA" id="ARBA00004123"/>
    </source>
</evidence>
<evidence type="ECO:0000256" key="2">
    <source>
        <dbReference type="ARBA" id="ARBA00023015"/>
    </source>
</evidence>
<keyword evidence="3" id="KW-0238">DNA-binding</keyword>
<evidence type="ECO:0000256" key="4">
    <source>
        <dbReference type="ARBA" id="ARBA00023163"/>
    </source>
</evidence>
<feature type="region of interest" description="Disordered" evidence="6">
    <location>
        <begin position="173"/>
        <end position="229"/>
    </location>
</feature>
<evidence type="ECO:0000259" key="9">
    <source>
        <dbReference type="PROSITE" id="PS51294"/>
    </source>
</evidence>
<dbReference type="PANTHER" id="PTHR44042">
    <property type="entry name" value="DUPLICATED HOMEODOMAIN-LIKE SUPERFAMILY PROTEIN-RELATED"/>
    <property type="match status" value="1"/>
</dbReference>
<dbReference type="Gene3D" id="1.10.10.60">
    <property type="entry name" value="Homeodomain-like"/>
    <property type="match status" value="2"/>
</dbReference>
<keyword evidence="11" id="KW-1185">Reference proteome</keyword>
<evidence type="ECO:0000256" key="5">
    <source>
        <dbReference type="ARBA" id="ARBA00023242"/>
    </source>
</evidence>
<accession>A0AAW1W2Y1</accession>
<dbReference type="SMART" id="SM00717">
    <property type="entry name" value="SANT"/>
    <property type="match status" value="2"/>
</dbReference>
<dbReference type="AlphaFoldDB" id="A0AAW1W2Y1"/>
<feature type="domain" description="Myb-like" evidence="7">
    <location>
        <begin position="17"/>
        <end position="71"/>
    </location>
</feature>
<dbReference type="PROSITE" id="PS51294">
    <property type="entry name" value="HTH_MYB"/>
    <property type="match status" value="1"/>
</dbReference>
<dbReference type="Pfam" id="PF23082">
    <property type="entry name" value="Myb_DNA-binding_2"/>
    <property type="match status" value="1"/>
</dbReference>
<dbReference type="PROSITE" id="PS51293">
    <property type="entry name" value="SANT"/>
    <property type="match status" value="1"/>
</dbReference>
<feature type="compositionally biased region" description="Basic and acidic residues" evidence="6">
    <location>
        <begin position="176"/>
        <end position="185"/>
    </location>
</feature>
<dbReference type="InterPro" id="IPR001005">
    <property type="entry name" value="SANT/Myb"/>
</dbReference>
<feature type="domain" description="Myb-like" evidence="7">
    <location>
        <begin position="118"/>
        <end position="170"/>
    </location>
</feature>
<dbReference type="NCBIfam" id="TIGR01557">
    <property type="entry name" value="myb_SHAQKYF"/>
    <property type="match status" value="1"/>
</dbReference>
<comment type="caution">
    <text evidence="10">The sequence shown here is derived from an EMBL/GenBank/DDBJ whole genome shotgun (WGS) entry which is preliminary data.</text>
</comment>
<protein>
    <submittedName>
        <fullName evidence="10">Uncharacterized protein</fullName>
    </submittedName>
</protein>
<dbReference type="GO" id="GO:0005634">
    <property type="term" value="C:nucleus"/>
    <property type="evidence" value="ECO:0007669"/>
    <property type="project" value="UniProtKB-SubCell"/>
</dbReference>
<feature type="compositionally biased region" description="Low complexity" evidence="6">
    <location>
        <begin position="189"/>
        <end position="210"/>
    </location>
</feature>
<dbReference type="SUPFAM" id="SSF46689">
    <property type="entry name" value="Homeodomain-like"/>
    <property type="match status" value="2"/>
</dbReference>
<evidence type="ECO:0000256" key="6">
    <source>
        <dbReference type="SAM" id="MobiDB-lite"/>
    </source>
</evidence>
<dbReference type="EMBL" id="JBEDUW010000007">
    <property type="protein sequence ID" value="KAK9913686.1"/>
    <property type="molecule type" value="Genomic_DNA"/>
</dbReference>
<proteinExistence type="predicted"/>
<comment type="subcellular location">
    <subcellularLocation>
        <location evidence="1">Nucleus</location>
    </subcellularLocation>
</comment>
<organism evidence="10 11">
    <name type="scientific">Rubus argutus</name>
    <name type="common">Southern blackberry</name>
    <dbReference type="NCBI Taxonomy" id="59490"/>
    <lineage>
        <taxon>Eukaryota</taxon>
        <taxon>Viridiplantae</taxon>
        <taxon>Streptophyta</taxon>
        <taxon>Embryophyta</taxon>
        <taxon>Tracheophyta</taxon>
        <taxon>Spermatophyta</taxon>
        <taxon>Magnoliopsida</taxon>
        <taxon>eudicotyledons</taxon>
        <taxon>Gunneridae</taxon>
        <taxon>Pentapetalae</taxon>
        <taxon>rosids</taxon>
        <taxon>fabids</taxon>
        <taxon>Rosales</taxon>
        <taxon>Rosaceae</taxon>
        <taxon>Rosoideae</taxon>
        <taxon>Rosoideae incertae sedis</taxon>
        <taxon>Rubus</taxon>
    </lineage>
</organism>
<dbReference type="InterPro" id="IPR017930">
    <property type="entry name" value="Myb_dom"/>
</dbReference>
<keyword evidence="5" id="KW-0539">Nucleus</keyword>
<dbReference type="CDD" id="cd00167">
    <property type="entry name" value="SANT"/>
    <property type="match status" value="2"/>
</dbReference>
<sequence>METMYPASYVADTNWFVQESQSSKWTKEENKRFESALAIFDEKTPDRWLKIAGMIPGKTVVDVIKQYKELADDVSDIEAGLIEIPGYHPTSAFTLELVEDRNLDANRKRAAAARGSDQERKKGIPWTEDEHMRFLKGLLKYGKGDWRNISRNFVMSKTPTQVASHAQKYFMRQHSGGKDKRRPSIHDITTVNLTSTTTTSPSQNNSNSNNRPPLDQSPPPEHNSKSIESPRVVLDWNIMPDDGVGGAMIFGATHGDLFELSSPYDVGAPDDHKLRWQKLYPSPTRYAAHARSPSSMYLMQTSRHQIHG</sequence>
<dbReference type="InterPro" id="IPR006447">
    <property type="entry name" value="Myb_dom_plants"/>
</dbReference>
<evidence type="ECO:0000313" key="11">
    <source>
        <dbReference type="Proteomes" id="UP001457282"/>
    </source>
</evidence>
<feature type="domain" description="HTH myb-type" evidence="9">
    <location>
        <begin position="117"/>
        <end position="174"/>
    </location>
</feature>
<name>A0AAW1W2Y1_RUBAR</name>
<keyword evidence="2" id="KW-0805">Transcription regulation</keyword>
<reference evidence="10 11" key="1">
    <citation type="journal article" date="2023" name="G3 (Bethesda)">
        <title>A chromosome-length genome assembly and annotation of blackberry (Rubus argutus, cv. 'Hillquist').</title>
        <authorList>
            <person name="Bruna T."/>
            <person name="Aryal R."/>
            <person name="Dudchenko O."/>
            <person name="Sargent D.J."/>
            <person name="Mead D."/>
            <person name="Buti M."/>
            <person name="Cavallini A."/>
            <person name="Hytonen T."/>
            <person name="Andres J."/>
            <person name="Pham M."/>
            <person name="Weisz D."/>
            <person name="Mascagni F."/>
            <person name="Usai G."/>
            <person name="Natali L."/>
            <person name="Bassil N."/>
            <person name="Fernandez G.E."/>
            <person name="Lomsadze A."/>
            <person name="Armour M."/>
            <person name="Olukolu B."/>
            <person name="Poorten T."/>
            <person name="Britton C."/>
            <person name="Davik J."/>
            <person name="Ashrafi H."/>
            <person name="Aiden E.L."/>
            <person name="Borodovsky M."/>
            <person name="Worthington M."/>
        </authorList>
    </citation>
    <scope>NUCLEOTIDE SEQUENCE [LARGE SCALE GENOMIC DNA]</scope>
    <source>
        <strain evidence="10">PI 553951</strain>
    </source>
</reference>
<dbReference type="InterPro" id="IPR017884">
    <property type="entry name" value="SANT_dom"/>
</dbReference>
<gene>
    <name evidence="10" type="ORF">M0R45_037496</name>
</gene>
<feature type="domain" description="SANT" evidence="8">
    <location>
        <begin position="126"/>
        <end position="174"/>
    </location>
</feature>
<dbReference type="PROSITE" id="PS50090">
    <property type="entry name" value="MYB_LIKE"/>
    <property type="match status" value="2"/>
</dbReference>
<dbReference type="Proteomes" id="UP001457282">
    <property type="component" value="Unassembled WGS sequence"/>
</dbReference>
<dbReference type="GO" id="GO:0003677">
    <property type="term" value="F:DNA binding"/>
    <property type="evidence" value="ECO:0007669"/>
    <property type="project" value="UniProtKB-KW"/>
</dbReference>
<keyword evidence="4" id="KW-0804">Transcription</keyword>
<evidence type="ECO:0000256" key="3">
    <source>
        <dbReference type="ARBA" id="ARBA00023125"/>
    </source>
</evidence>
<dbReference type="PANTHER" id="PTHR44042:SF6">
    <property type="entry name" value="DUPLICATED HOMEODOMAIN-LIKE SUPERFAMILY PROTEIN"/>
    <property type="match status" value="1"/>
</dbReference>
<dbReference type="FunFam" id="1.10.10.60:FF:000154">
    <property type="entry name" value="Transcription factor SRM1"/>
    <property type="match status" value="1"/>
</dbReference>
<dbReference type="Pfam" id="PF00249">
    <property type="entry name" value="Myb_DNA-binding"/>
    <property type="match status" value="1"/>
</dbReference>